<accession>A0A096VL18</accession>
<organism evidence="1 2">
    <name type="scientific">Synechococcus phage S-CBP2</name>
    <dbReference type="NCBI Taxonomy" id="756277"/>
    <lineage>
        <taxon>Viruses</taxon>
        <taxon>Duplodnaviria</taxon>
        <taxon>Heunggongvirae</taxon>
        <taxon>Uroviricota</taxon>
        <taxon>Caudoviricetes</taxon>
        <taxon>Autographivirales</taxon>
        <taxon>Kembevirus</taxon>
        <taxon>Kembevirus SCBP2</taxon>
    </lineage>
</organism>
<proteinExistence type="predicted"/>
<gene>
    <name evidence="1" type="ORF">S-CBP2_0047</name>
</gene>
<name>A0A096VL18_9CAUD</name>
<dbReference type="RefSeq" id="YP_009103155.1">
    <property type="nucleotide sequence ID" value="NC_025455.1"/>
</dbReference>
<dbReference type="OrthoDB" id="24957at10239"/>
<reference evidence="2" key="1">
    <citation type="submission" date="2012-12" db="EMBL/GenBank/DDBJ databases">
        <title>Genomics of marine cyanopodoviruses.</title>
        <authorList>
            <person name="Huang S."/>
            <person name="Chen F."/>
        </authorList>
    </citation>
    <scope>NUCLEOTIDE SEQUENCE [LARGE SCALE GENOMIC DNA]</scope>
</reference>
<dbReference type="Proteomes" id="UP000030041">
    <property type="component" value="Segment"/>
</dbReference>
<keyword evidence="2" id="KW-1185">Reference proteome</keyword>
<dbReference type="EMBL" id="KC310806">
    <property type="protein sequence ID" value="AGK86753.1"/>
    <property type="molecule type" value="Genomic_DNA"/>
</dbReference>
<dbReference type="KEGG" id="vg:22112073"/>
<sequence length="76" mass="8265">MIEILGIKITYEALGFLAAFVVSEVIGASKLQNNSVAGLLKSIIDGQKPFRKEDEKVEAIKAQIAALYQEIQTLGE</sequence>
<reference evidence="1 2" key="2">
    <citation type="journal article" date="2015" name="PLoS ONE">
        <title>Comparative Genomic and Phylogenomic Analyses Reveal a Conserved Core Genome Shared by Estuarine and Oceanic Cyanopodoviruses.</title>
        <authorList>
            <person name="Huang S."/>
            <person name="Zhang S."/>
            <person name="Jiao N."/>
            <person name="Chen F."/>
        </authorList>
    </citation>
    <scope>NUCLEOTIDE SEQUENCE [LARGE SCALE GENOMIC DNA]</scope>
</reference>
<protein>
    <submittedName>
        <fullName evidence="1">Uncharacterized protein</fullName>
    </submittedName>
</protein>
<evidence type="ECO:0000313" key="2">
    <source>
        <dbReference type="Proteomes" id="UP000030041"/>
    </source>
</evidence>
<evidence type="ECO:0000313" key="1">
    <source>
        <dbReference type="EMBL" id="AGK86753.1"/>
    </source>
</evidence>
<dbReference type="GeneID" id="22112073"/>